<accession>A0A2Z2KF45</accession>
<proteinExistence type="predicted"/>
<gene>
    <name evidence="1" type="ORF">B9T62_18370</name>
</gene>
<evidence type="ECO:0000313" key="1">
    <source>
        <dbReference type="EMBL" id="ASA22575.1"/>
    </source>
</evidence>
<reference evidence="1 2" key="1">
    <citation type="submission" date="2017-06" db="EMBL/GenBank/DDBJ databases">
        <title>Complete genome sequence of Paenibacillus donghaensis KCTC 13049T isolated from East Sea sediment, South Korea.</title>
        <authorList>
            <person name="Jung B.K."/>
            <person name="Hong S.-J."/>
            <person name="Shin J.-H."/>
        </authorList>
    </citation>
    <scope>NUCLEOTIDE SEQUENCE [LARGE SCALE GENOMIC DNA]</scope>
    <source>
        <strain evidence="1 2">KCTC 13049</strain>
    </source>
</reference>
<sequence>MKIKQLVREQYQELCPYSAHKCDTYDQIDFKIKRAVETGRVTNTYPYRIVQYHNLQFVVSGDTVVNMSKNSDYAYVSEDRKQSYERKFYKIVV</sequence>
<dbReference type="AlphaFoldDB" id="A0A2Z2KF45"/>
<dbReference type="OrthoDB" id="2638327at2"/>
<organism evidence="1 2">
    <name type="scientific">Paenibacillus donghaensis</name>
    <dbReference type="NCBI Taxonomy" id="414771"/>
    <lineage>
        <taxon>Bacteria</taxon>
        <taxon>Bacillati</taxon>
        <taxon>Bacillota</taxon>
        <taxon>Bacilli</taxon>
        <taxon>Bacillales</taxon>
        <taxon>Paenibacillaceae</taxon>
        <taxon>Paenibacillus</taxon>
    </lineage>
</organism>
<protein>
    <submittedName>
        <fullName evidence="1">Uncharacterized protein</fullName>
    </submittedName>
</protein>
<dbReference type="KEGG" id="pdh:B9T62_18370"/>
<dbReference type="EMBL" id="CP021780">
    <property type="protein sequence ID" value="ASA22575.1"/>
    <property type="molecule type" value="Genomic_DNA"/>
</dbReference>
<dbReference type="RefSeq" id="WP_087916573.1">
    <property type="nucleotide sequence ID" value="NZ_CP021780.1"/>
</dbReference>
<dbReference type="Proteomes" id="UP000249890">
    <property type="component" value="Chromosome"/>
</dbReference>
<evidence type="ECO:0000313" key="2">
    <source>
        <dbReference type="Proteomes" id="UP000249890"/>
    </source>
</evidence>
<keyword evidence="2" id="KW-1185">Reference proteome</keyword>
<name>A0A2Z2KF45_9BACL</name>